<proteinExistence type="inferred from homology"/>
<dbReference type="InterPro" id="IPR043129">
    <property type="entry name" value="ATPase_NBD"/>
</dbReference>
<evidence type="ECO:0000256" key="1">
    <source>
        <dbReference type="ARBA" id="ARBA00006479"/>
    </source>
</evidence>
<dbReference type="Proteomes" id="UP000275256">
    <property type="component" value="Unassembled WGS sequence"/>
</dbReference>
<dbReference type="Gene3D" id="3.30.420.40">
    <property type="match status" value="2"/>
</dbReference>
<dbReference type="SUPFAM" id="SSF53067">
    <property type="entry name" value="Actin-like ATPase domain"/>
    <property type="match status" value="1"/>
</dbReference>
<evidence type="ECO:0000313" key="2">
    <source>
        <dbReference type="EMBL" id="RMB57221.1"/>
    </source>
</evidence>
<dbReference type="PANTHER" id="PTHR18964:SF149">
    <property type="entry name" value="BIFUNCTIONAL UDP-N-ACETYLGLUCOSAMINE 2-EPIMERASE_N-ACETYLMANNOSAMINE KINASE"/>
    <property type="match status" value="1"/>
</dbReference>
<gene>
    <name evidence="2" type="ORF">EAX62_15870</name>
</gene>
<comment type="caution">
    <text evidence="2">The sequence shown here is derived from an EMBL/GenBank/DDBJ whole genome shotgun (WGS) entry which is preliminary data.</text>
</comment>
<dbReference type="PANTHER" id="PTHR18964">
    <property type="entry name" value="ROK (REPRESSOR, ORF, KINASE) FAMILY"/>
    <property type="match status" value="1"/>
</dbReference>
<keyword evidence="3" id="KW-1185">Reference proteome</keyword>
<dbReference type="InterPro" id="IPR000600">
    <property type="entry name" value="ROK"/>
</dbReference>
<sequence>MRRSINSFPWKVASVQQLTGSCFIGIDVGGTKVRAIGLNSCGVAIGDLTEPTQKDILSQVSRIVNELGRGVVAGIGIGVPGAVNPTTGVVTKVPNVPSLEGVALRDVLSVRFGVPVVVENDVITAALAEQRMGQHEAEMIAVIAAGTGIGLGIVYRGELLRGAHGAAGEIAELPMEGGGVLEDRVSIAGLMASYRAAGGQQQLSPLELLQQAQVGVPAAKIATDRYTYWLAHGIRTVIATIDPGRVVLTGGLGSAPAVHTALHNHLDHLADLVTVSVLGADSPAHGATLLAQHTGEFQ</sequence>
<dbReference type="AlphaFoldDB" id="A0A3M0FX12"/>
<name>A0A3M0FX12_9ACTN</name>
<evidence type="ECO:0000313" key="3">
    <source>
        <dbReference type="Proteomes" id="UP000275256"/>
    </source>
</evidence>
<protein>
    <submittedName>
        <fullName evidence="2">ROK family protein</fullName>
    </submittedName>
</protein>
<accession>A0A3M0FX12</accession>
<organism evidence="2 3">
    <name type="scientific">Tessaracoccus antarcticus</name>
    <dbReference type="NCBI Taxonomy" id="2479848"/>
    <lineage>
        <taxon>Bacteria</taxon>
        <taxon>Bacillati</taxon>
        <taxon>Actinomycetota</taxon>
        <taxon>Actinomycetes</taxon>
        <taxon>Propionibacteriales</taxon>
        <taxon>Propionibacteriaceae</taxon>
        <taxon>Tessaracoccus</taxon>
    </lineage>
</organism>
<reference evidence="2 3" key="1">
    <citation type="submission" date="2018-10" db="EMBL/GenBank/DDBJ databases">
        <title>Tessaracoccus antarcticuss sp. nov., isolated from sediment.</title>
        <authorList>
            <person name="Zhou L.Y."/>
            <person name="Du Z.J."/>
        </authorList>
    </citation>
    <scope>NUCLEOTIDE SEQUENCE [LARGE SCALE GENOMIC DNA]</scope>
    <source>
        <strain evidence="2 3">JDX10</strain>
    </source>
</reference>
<dbReference type="Pfam" id="PF00480">
    <property type="entry name" value="ROK"/>
    <property type="match status" value="1"/>
</dbReference>
<dbReference type="EMBL" id="REFW01000007">
    <property type="protein sequence ID" value="RMB57221.1"/>
    <property type="molecule type" value="Genomic_DNA"/>
</dbReference>
<comment type="similarity">
    <text evidence="1">Belongs to the ROK (NagC/XylR) family.</text>
</comment>
<dbReference type="PROSITE" id="PS51257">
    <property type="entry name" value="PROKAR_LIPOPROTEIN"/>
    <property type="match status" value="1"/>
</dbReference>